<name>A0ABP0UL58_9BRYO</name>
<evidence type="ECO:0000313" key="2">
    <source>
        <dbReference type="Proteomes" id="UP001497512"/>
    </source>
</evidence>
<evidence type="ECO:0000313" key="1">
    <source>
        <dbReference type="EMBL" id="CAK9224017.1"/>
    </source>
</evidence>
<dbReference type="PANTHER" id="PTHR33052">
    <property type="entry name" value="DUF4228 DOMAIN PROTEIN-RELATED"/>
    <property type="match status" value="1"/>
</dbReference>
<dbReference type="InterPro" id="IPR025322">
    <property type="entry name" value="PADRE_dom"/>
</dbReference>
<dbReference type="Proteomes" id="UP001497512">
    <property type="component" value="Chromosome 4"/>
</dbReference>
<dbReference type="EMBL" id="OZ019896">
    <property type="protein sequence ID" value="CAK9224017.1"/>
    <property type="molecule type" value="Genomic_DNA"/>
</dbReference>
<keyword evidence="2" id="KW-1185">Reference proteome</keyword>
<sequence length="292" mass="31972">MGNYLCVGVNHGQQVQSDECSLRPGDHELRPPCIKVVKPEGGIQVFKRSVTVSELTRLHPHHFVCHSKSLVTTLTSKAVLPQDMELEAGRLYYILPSSKLQDLLERQQLQDPALANSNLDQLHMNAVRSSSGPAAAAVKQIQLPPGAASDEIKLRHWKRQHRIMPGFAQVQMMQQPRSQDMAPTRAANRKSGAAAGSGHHHVLKAVAESPPMISYSTPDLRSIYLMNAGGTAGSAVPAAAKKSSTGGLARSNSWKPRLETISEVSAYSRRRIQKLLLRGRSQKSRSQVHSSY</sequence>
<gene>
    <name evidence="1" type="ORF">CSSPTR1EN2_LOCUS17121</name>
</gene>
<reference evidence="1" key="1">
    <citation type="submission" date="2024-02" db="EMBL/GenBank/DDBJ databases">
        <authorList>
            <consortium name="ELIXIR-Norway"/>
            <consortium name="Elixir Norway"/>
        </authorList>
    </citation>
    <scope>NUCLEOTIDE SEQUENCE</scope>
</reference>
<protein>
    <submittedName>
        <fullName evidence="1">Uncharacterized protein</fullName>
    </submittedName>
</protein>
<organism evidence="1 2">
    <name type="scientific">Sphagnum troendelagicum</name>
    <dbReference type="NCBI Taxonomy" id="128251"/>
    <lineage>
        <taxon>Eukaryota</taxon>
        <taxon>Viridiplantae</taxon>
        <taxon>Streptophyta</taxon>
        <taxon>Embryophyta</taxon>
        <taxon>Bryophyta</taxon>
        <taxon>Sphagnophytina</taxon>
        <taxon>Sphagnopsida</taxon>
        <taxon>Sphagnales</taxon>
        <taxon>Sphagnaceae</taxon>
        <taxon>Sphagnum</taxon>
    </lineage>
</organism>
<dbReference type="Pfam" id="PF14009">
    <property type="entry name" value="PADRE"/>
    <property type="match status" value="1"/>
</dbReference>
<proteinExistence type="predicted"/>
<accession>A0ABP0UL58</accession>